<dbReference type="EnsemblPlants" id="Pp3c23_5760V3.1">
    <property type="protein sequence ID" value="Pp3c23_5760V3.1"/>
    <property type="gene ID" value="Pp3c23_5760"/>
</dbReference>
<name>A0A2K1II61_PHYPA</name>
<evidence type="ECO:0000313" key="2">
    <source>
        <dbReference type="EnsemblPlants" id="Pp3c23_5760V3.1"/>
    </source>
</evidence>
<accession>A0A2K1II61</accession>
<evidence type="ECO:0000313" key="3">
    <source>
        <dbReference type="Proteomes" id="UP000006727"/>
    </source>
</evidence>
<organism evidence="1">
    <name type="scientific">Physcomitrium patens</name>
    <name type="common">Spreading-leaved earth moss</name>
    <name type="synonym">Physcomitrella patens</name>
    <dbReference type="NCBI Taxonomy" id="3218"/>
    <lineage>
        <taxon>Eukaryota</taxon>
        <taxon>Viridiplantae</taxon>
        <taxon>Streptophyta</taxon>
        <taxon>Embryophyta</taxon>
        <taxon>Bryophyta</taxon>
        <taxon>Bryophytina</taxon>
        <taxon>Bryopsida</taxon>
        <taxon>Funariidae</taxon>
        <taxon>Funariales</taxon>
        <taxon>Funariaceae</taxon>
        <taxon>Physcomitrium</taxon>
    </lineage>
</organism>
<reference evidence="2" key="3">
    <citation type="submission" date="2020-12" db="UniProtKB">
        <authorList>
            <consortium name="EnsemblPlants"/>
        </authorList>
    </citation>
    <scope>IDENTIFICATION</scope>
</reference>
<dbReference type="Gramene" id="Pp3c23_5760V3.1">
    <property type="protein sequence ID" value="Pp3c23_5760V3.1"/>
    <property type="gene ID" value="Pp3c23_5760"/>
</dbReference>
<evidence type="ECO:0000313" key="1">
    <source>
        <dbReference type="EMBL" id="PNR28964.1"/>
    </source>
</evidence>
<gene>
    <name evidence="1" type="ORF">PHYPA_027656</name>
</gene>
<dbReference type="Proteomes" id="UP000006727">
    <property type="component" value="Chromosome 23"/>
</dbReference>
<dbReference type="STRING" id="3218.A0A2K1II61"/>
<reference evidence="1 3" key="2">
    <citation type="journal article" date="2018" name="Plant J.">
        <title>The Physcomitrella patens chromosome-scale assembly reveals moss genome structure and evolution.</title>
        <authorList>
            <person name="Lang D."/>
            <person name="Ullrich K.K."/>
            <person name="Murat F."/>
            <person name="Fuchs J."/>
            <person name="Jenkins J."/>
            <person name="Haas F.B."/>
            <person name="Piednoel M."/>
            <person name="Gundlach H."/>
            <person name="Van Bel M."/>
            <person name="Meyberg R."/>
            <person name="Vives C."/>
            <person name="Morata J."/>
            <person name="Symeonidi A."/>
            <person name="Hiss M."/>
            <person name="Muchero W."/>
            <person name="Kamisugi Y."/>
            <person name="Saleh O."/>
            <person name="Blanc G."/>
            <person name="Decker E.L."/>
            <person name="van Gessel N."/>
            <person name="Grimwood J."/>
            <person name="Hayes R.D."/>
            <person name="Graham S.W."/>
            <person name="Gunter L.E."/>
            <person name="McDaniel S.F."/>
            <person name="Hoernstein S.N.W."/>
            <person name="Larsson A."/>
            <person name="Li F.W."/>
            <person name="Perroud P.F."/>
            <person name="Phillips J."/>
            <person name="Ranjan P."/>
            <person name="Rokshar D.S."/>
            <person name="Rothfels C.J."/>
            <person name="Schneider L."/>
            <person name="Shu S."/>
            <person name="Stevenson D.W."/>
            <person name="Thummler F."/>
            <person name="Tillich M."/>
            <person name="Villarreal Aguilar J.C."/>
            <person name="Widiez T."/>
            <person name="Wong G.K."/>
            <person name="Wymore A."/>
            <person name="Zhang Y."/>
            <person name="Zimmer A.D."/>
            <person name="Quatrano R.S."/>
            <person name="Mayer K.F.X."/>
            <person name="Goodstein D."/>
            <person name="Casacuberta J.M."/>
            <person name="Vandepoele K."/>
            <person name="Reski R."/>
            <person name="Cuming A.C."/>
            <person name="Tuskan G.A."/>
            <person name="Maumus F."/>
            <person name="Salse J."/>
            <person name="Schmutz J."/>
            <person name="Rensing S.A."/>
        </authorList>
    </citation>
    <scope>NUCLEOTIDE SEQUENCE [LARGE SCALE GENOMIC DNA]</scope>
    <source>
        <strain evidence="2 3">cv. Gransden 2004</strain>
    </source>
</reference>
<dbReference type="EMBL" id="ABEU02000023">
    <property type="protein sequence ID" value="PNR28964.1"/>
    <property type="molecule type" value="Genomic_DNA"/>
</dbReference>
<sequence length="103" mass="11382">MDTSEGDKMDSNPPLVVPLIGQGAASLARASNEKAKKAQLISDAFLNNLAFITLCIMKASQEITNIISTSQNYIFFRTNSLLLNLKDLDVQDIELKIKLQIKK</sequence>
<proteinExistence type="predicted"/>
<keyword evidence="3" id="KW-1185">Reference proteome</keyword>
<protein>
    <submittedName>
        <fullName evidence="1 2">Uncharacterized protein</fullName>
    </submittedName>
</protein>
<reference evidence="1 3" key="1">
    <citation type="journal article" date="2008" name="Science">
        <title>The Physcomitrella genome reveals evolutionary insights into the conquest of land by plants.</title>
        <authorList>
            <person name="Rensing S."/>
            <person name="Lang D."/>
            <person name="Zimmer A."/>
            <person name="Terry A."/>
            <person name="Salamov A."/>
            <person name="Shapiro H."/>
            <person name="Nishiyama T."/>
            <person name="Perroud P.-F."/>
            <person name="Lindquist E."/>
            <person name="Kamisugi Y."/>
            <person name="Tanahashi T."/>
            <person name="Sakakibara K."/>
            <person name="Fujita T."/>
            <person name="Oishi K."/>
            <person name="Shin-I T."/>
            <person name="Kuroki Y."/>
            <person name="Toyoda A."/>
            <person name="Suzuki Y."/>
            <person name="Hashimoto A."/>
            <person name="Yamaguchi K."/>
            <person name="Sugano A."/>
            <person name="Kohara Y."/>
            <person name="Fujiyama A."/>
            <person name="Anterola A."/>
            <person name="Aoki S."/>
            <person name="Ashton N."/>
            <person name="Barbazuk W.B."/>
            <person name="Barker E."/>
            <person name="Bennetzen J."/>
            <person name="Bezanilla M."/>
            <person name="Blankenship R."/>
            <person name="Cho S.H."/>
            <person name="Dutcher S."/>
            <person name="Estelle M."/>
            <person name="Fawcett J.A."/>
            <person name="Gundlach H."/>
            <person name="Hanada K."/>
            <person name="Heyl A."/>
            <person name="Hicks K.A."/>
            <person name="Hugh J."/>
            <person name="Lohr M."/>
            <person name="Mayer K."/>
            <person name="Melkozernov A."/>
            <person name="Murata T."/>
            <person name="Nelson D."/>
            <person name="Pils B."/>
            <person name="Prigge M."/>
            <person name="Reiss B."/>
            <person name="Renner T."/>
            <person name="Rombauts S."/>
            <person name="Rushton P."/>
            <person name="Sanderfoot A."/>
            <person name="Schween G."/>
            <person name="Shiu S.-H."/>
            <person name="Stueber K."/>
            <person name="Theodoulou F.L."/>
            <person name="Tu H."/>
            <person name="Van de Peer Y."/>
            <person name="Verrier P.J."/>
            <person name="Waters E."/>
            <person name="Wood A."/>
            <person name="Yang L."/>
            <person name="Cove D."/>
            <person name="Cuming A."/>
            <person name="Hasebe M."/>
            <person name="Lucas S."/>
            <person name="Mishler D.B."/>
            <person name="Reski R."/>
            <person name="Grigoriev I."/>
            <person name="Quatrano R.S."/>
            <person name="Boore J.L."/>
        </authorList>
    </citation>
    <scope>NUCLEOTIDE SEQUENCE [LARGE SCALE GENOMIC DNA]</scope>
    <source>
        <strain evidence="2 3">cv. Gransden 2004</strain>
    </source>
</reference>
<dbReference type="AlphaFoldDB" id="A0A2K1II61"/>
<dbReference type="InParanoid" id="A0A2K1II61"/>